<gene>
    <name evidence="1" type="ORF">V1477_020634</name>
</gene>
<evidence type="ECO:0000313" key="2">
    <source>
        <dbReference type="Proteomes" id="UP001607303"/>
    </source>
</evidence>
<accession>A0ABD2AMH0</accession>
<comment type="caution">
    <text evidence="1">The sequence shown here is derived from an EMBL/GenBank/DDBJ whole genome shotgun (WGS) entry which is preliminary data.</text>
</comment>
<dbReference type="Proteomes" id="UP001607303">
    <property type="component" value="Unassembled WGS sequence"/>
</dbReference>
<protein>
    <submittedName>
        <fullName evidence="1">Limbic system-associated membrane protein-like isoform X1</fullName>
    </submittedName>
</protein>
<reference evidence="1 2" key="1">
    <citation type="journal article" date="2024" name="Ann. Entomol. Soc. Am.">
        <title>Genomic analyses of the southern and eastern yellowjacket wasps (Hymenoptera: Vespidae) reveal evolutionary signatures of social life.</title>
        <authorList>
            <person name="Catto M.A."/>
            <person name="Caine P.B."/>
            <person name="Orr S.E."/>
            <person name="Hunt B.G."/>
            <person name="Goodisman M.A.D."/>
        </authorList>
    </citation>
    <scope>NUCLEOTIDE SEQUENCE [LARGE SCALE GENOMIC DNA]</scope>
    <source>
        <strain evidence="1">232</strain>
        <tissue evidence="1">Head and thorax</tissue>
    </source>
</reference>
<dbReference type="EMBL" id="JAYRBN010000116">
    <property type="protein sequence ID" value="KAL2721814.1"/>
    <property type="molecule type" value="Genomic_DNA"/>
</dbReference>
<keyword evidence="2" id="KW-1185">Reference proteome</keyword>
<sequence length="127" mass="14262">MKWREKYFMRFKNITLYQCLGVTNDNSTELAIANPQQEAFPCGKPSPSPNSTDRPCLPFVLVTIRMPPVAKAVCLTSCLLLPLGNQIITLLSRLPSVLRSSSVVPIAKPRCQRPLYAHRKSKRHVEA</sequence>
<organism evidence="1 2">
    <name type="scientific">Vespula maculifrons</name>
    <name type="common">Eastern yellow jacket</name>
    <name type="synonym">Wasp</name>
    <dbReference type="NCBI Taxonomy" id="7453"/>
    <lineage>
        <taxon>Eukaryota</taxon>
        <taxon>Metazoa</taxon>
        <taxon>Ecdysozoa</taxon>
        <taxon>Arthropoda</taxon>
        <taxon>Hexapoda</taxon>
        <taxon>Insecta</taxon>
        <taxon>Pterygota</taxon>
        <taxon>Neoptera</taxon>
        <taxon>Endopterygota</taxon>
        <taxon>Hymenoptera</taxon>
        <taxon>Apocrita</taxon>
        <taxon>Aculeata</taxon>
        <taxon>Vespoidea</taxon>
        <taxon>Vespidae</taxon>
        <taxon>Vespinae</taxon>
        <taxon>Vespula</taxon>
    </lineage>
</organism>
<evidence type="ECO:0000313" key="1">
    <source>
        <dbReference type="EMBL" id="KAL2721814.1"/>
    </source>
</evidence>
<proteinExistence type="predicted"/>
<dbReference type="AlphaFoldDB" id="A0ABD2AMH0"/>
<name>A0ABD2AMH0_VESMC</name>